<keyword evidence="5" id="KW-0805">Transcription regulation</keyword>
<feature type="compositionally biased region" description="Polar residues" evidence="8">
    <location>
        <begin position="23"/>
        <end position="32"/>
    </location>
</feature>
<sequence>MASSSRATHSHSTKTNSNTNNSEAQNMRLQQSESTIPKAIAQYPVDARLHAVFEQSGESGKSFDYFQSIRTTTDSVTAEEMGAYFSKIQRGGHIQPFGCMIAVDKVSFSVIAYSENARDMLALLPQSVPSLEKPEILTIGTDVRTLFTNSSSELLEKALRAREITLGNPVWIHSKNCGKPFYAILHRIDVGIVIDLELAGTEDPALSITGAVQSQKLATQAISSLQSLPGGDIKLLCDTVVKRVRELTGYDRAMVYMFHEDEHGEVVAESKRPDLEPYIGLHYPATDIPQASRFLLQQNRVRMIVDCHAMPVRVIQADWLERPLCLVASTLRAPHGCHAQYMANMGSTASLAMAVIINGNDEEGVGGRSSMRLWGLVVCHHTSARCIPFPLRHACEVLMQAFGLQLNMELQLSSQRLEKRVLRMHTRLCNMLLRDSPTGIVTQGAGIMKFVNCDGAALYYQGKYYPLGVAPTEAQIKDIVEWLLVFHGDSTYWSTDSLGVAGYNGATSLGDAVCGMAVAYITKRDFLFWFRSHTAKEIKWGGAKHHPGDKDDGQRMQPRSSFETYLEVVKSHSLPWEKPEKDAINSLQLLLRDSFRDAELGDMELQGMDELSSVAREMVRLIETAIAPIFAVDVDGCINGWNAKVEELTGLLVEEAKGKSLVRDLIYKEYEETVEKLLSRALRGEEDRNVEIKLRTFGPEHHKRAVFVVVNACSSKDYTDNIVGVCFVGQSNSKYNDFRKKGLDHYGLLRQLLPTVAQTSSAQHVSAVDVDEQGSNPKRKRLSHTDTSSVKKRKAVSFAKGHKILVSMSDKLDNETLFEATEKLVKAEWREAFVNFTSDRRLGWIKYLTRSS</sequence>
<dbReference type="InterPro" id="IPR001294">
    <property type="entry name" value="Phytochrome"/>
</dbReference>
<dbReference type="InterPro" id="IPR013516">
    <property type="entry name" value="Phyto_chromo_BS"/>
</dbReference>
<dbReference type="SMART" id="SM00065">
    <property type="entry name" value="GAF"/>
    <property type="match status" value="1"/>
</dbReference>
<dbReference type="SUPFAM" id="SSF55781">
    <property type="entry name" value="GAF domain-like"/>
    <property type="match status" value="2"/>
</dbReference>
<dbReference type="PRINTS" id="PR01033">
    <property type="entry name" value="PHYTOCHROME"/>
</dbReference>
<dbReference type="PANTHER" id="PTHR47876">
    <property type="entry name" value="OS08G0260000 PROTEIN"/>
    <property type="match status" value="1"/>
</dbReference>
<evidence type="ECO:0000259" key="9">
    <source>
        <dbReference type="PROSITE" id="PS50046"/>
    </source>
</evidence>
<dbReference type="Pfam" id="PF00360">
    <property type="entry name" value="PHY"/>
    <property type="match status" value="1"/>
</dbReference>
<dbReference type="Pfam" id="PF01590">
    <property type="entry name" value="GAF"/>
    <property type="match status" value="1"/>
</dbReference>
<dbReference type="InterPro" id="IPR043150">
    <property type="entry name" value="Phytochrome_PHY_sf"/>
</dbReference>
<keyword evidence="7" id="KW-0675">Receptor</keyword>
<dbReference type="GO" id="GO:0009584">
    <property type="term" value="P:detection of visible light"/>
    <property type="evidence" value="ECO:0007669"/>
    <property type="project" value="InterPro"/>
</dbReference>
<dbReference type="PROSITE" id="PS50112">
    <property type="entry name" value="PAS"/>
    <property type="match status" value="1"/>
</dbReference>
<dbReference type="InterPro" id="IPR013767">
    <property type="entry name" value="PAS_fold"/>
</dbReference>
<dbReference type="InParanoid" id="A0A7N2N846"/>
<dbReference type="InterPro" id="IPR000014">
    <property type="entry name" value="PAS"/>
</dbReference>
<accession>A0A7N2N846</accession>
<dbReference type="CDD" id="cd00130">
    <property type="entry name" value="PAS"/>
    <property type="match status" value="1"/>
</dbReference>
<evidence type="ECO:0000256" key="3">
    <source>
        <dbReference type="ARBA" id="ARBA00022606"/>
    </source>
</evidence>
<dbReference type="Gramene" id="QL93p0331_0094:mrna">
    <property type="protein sequence ID" value="QL93p0331_0094:mrna"/>
    <property type="gene ID" value="QL93p0331_0094"/>
</dbReference>
<dbReference type="InterPro" id="IPR016132">
    <property type="entry name" value="Phyto_chromo_attachment"/>
</dbReference>
<dbReference type="Proteomes" id="UP000594261">
    <property type="component" value="Unassembled WGS sequence"/>
</dbReference>
<name>A0A7N2N846_QUELO</name>
<keyword evidence="6" id="KW-0804">Transcription</keyword>
<dbReference type="InterPro" id="IPR003018">
    <property type="entry name" value="GAF"/>
</dbReference>
<dbReference type="Pfam" id="PF08446">
    <property type="entry name" value="PAS_2"/>
    <property type="match status" value="1"/>
</dbReference>
<dbReference type="InterPro" id="IPR013515">
    <property type="entry name" value="Phytochrome_cen-reg"/>
</dbReference>
<feature type="compositionally biased region" description="Low complexity" evidence="8">
    <location>
        <begin position="13"/>
        <end position="22"/>
    </location>
</feature>
<feature type="domain" description="Phytochrome chromophore attachment site" evidence="9">
    <location>
        <begin position="232"/>
        <end position="400"/>
    </location>
</feature>
<dbReference type="PROSITE" id="PS50046">
    <property type="entry name" value="PHYTOCHROME_2"/>
    <property type="match status" value="1"/>
</dbReference>
<dbReference type="Gene3D" id="3.30.450.40">
    <property type="match status" value="1"/>
</dbReference>
<dbReference type="PROSITE" id="PS00245">
    <property type="entry name" value="PHYTOCHROME_1"/>
    <property type="match status" value="1"/>
</dbReference>
<protein>
    <recommendedName>
        <fullName evidence="13">Phytochrome</fullName>
    </recommendedName>
</protein>
<dbReference type="GO" id="GO:0009881">
    <property type="term" value="F:photoreceptor activity"/>
    <property type="evidence" value="ECO:0007669"/>
    <property type="project" value="UniProtKB-KW"/>
</dbReference>
<feature type="region of interest" description="Disordered" evidence="8">
    <location>
        <begin position="1"/>
        <end position="32"/>
    </location>
</feature>
<dbReference type="Pfam" id="PF00989">
    <property type="entry name" value="PAS"/>
    <property type="match status" value="1"/>
</dbReference>
<keyword evidence="3" id="KW-0716">Sensory transduction</keyword>
<dbReference type="OrthoDB" id="2015534at2759"/>
<evidence type="ECO:0000256" key="4">
    <source>
        <dbReference type="ARBA" id="ARBA00022991"/>
    </source>
</evidence>
<evidence type="ECO:0008006" key="13">
    <source>
        <dbReference type="Google" id="ProtNLM"/>
    </source>
</evidence>
<dbReference type="AlphaFoldDB" id="A0A7N2N846"/>
<dbReference type="Gene3D" id="3.30.450.20">
    <property type="entry name" value="PAS domain"/>
    <property type="match status" value="2"/>
</dbReference>
<dbReference type="SUPFAM" id="SSF55785">
    <property type="entry name" value="PYP-like sensor domain (PAS domain)"/>
    <property type="match status" value="2"/>
</dbReference>
<dbReference type="InterPro" id="IPR035965">
    <property type="entry name" value="PAS-like_dom_sf"/>
</dbReference>
<evidence type="ECO:0000256" key="7">
    <source>
        <dbReference type="ARBA" id="ARBA00023170"/>
    </source>
</evidence>
<dbReference type="InterPro" id="IPR029016">
    <property type="entry name" value="GAF-like_dom_sf"/>
</dbReference>
<evidence type="ECO:0000313" key="11">
    <source>
        <dbReference type="EnsemblPlants" id="QL93p0331_0094:mrna"/>
    </source>
</evidence>
<dbReference type="EnsemblPlants" id="QL93p0331_0094:mrna">
    <property type="protein sequence ID" value="QL93p0331_0094:mrna"/>
    <property type="gene ID" value="QL93p0331_0094"/>
</dbReference>
<dbReference type="KEGG" id="qlo:115973147"/>
<comment type="similarity">
    <text evidence="1">Belongs to the phytochrome family.</text>
</comment>
<proteinExistence type="inferred from homology"/>
<dbReference type="FunFam" id="3.30.450.20:FF:000039">
    <property type="entry name" value="Phytochrome"/>
    <property type="match status" value="1"/>
</dbReference>
<evidence type="ECO:0000256" key="1">
    <source>
        <dbReference type="ARBA" id="ARBA00008235"/>
    </source>
</evidence>
<evidence type="ECO:0000256" key="8">
    <source>
        <dbReference type="SAM" id="MobiDB-lite"/>
    </source>
</evidence>
<feature type="region of interest" description="Disordered" evidence="8">
    <location>
        <begin position="765"/>
        <end position="789"/>
    </location>
</feature>
<dbReference type="RefSeq" id="XP_030949250.1">
    <property type="nucleotide sequence ID" value="XM_031093390.1"/>
</dbReference>
<dbReference type="GO" id="GO:0006355">
    <property type="term" value="P:regulation of DNA-templated transcription"/>
    <property type="evidence" value="ECO:0007669"/>
    <property type="project" value="InterPro"/>
</dbReference>
<evidence type="ECO:0000256" key="6">
    <source>
        <dbReference type="ARBA" id="ARBA00023163"/>
    </source>
</evidence>
<dbReference type="NCBIfam" id="TIGR00229">
    <property type="entry name" value="sensory_box"/>
    <property type="match status" value="1"/>
</dbReference>
<keyword evidence="2" id="KW-0600">Photoreceptor protein</keyword>
<gene>
    <name evidence="11" type="primary">LOC115973147</name>
</gene>
<dbReference type="FunFam" id="3.30.450.270:FF:000001">
    <property type="entry name" value="Phytochrome"/>
    <property type="match status" value="1"/>
</dbReference>
<dbReference type="InterPro" id="IPR013654">
    <property type="entry name" value="PAS_2"/>
</dbReference>
<evidence type="ECO:0000313" key="12">
    <source>
        <dbReference type="Proteomes" id="UP000594261"/>
    </source>
</evidence>
<evidence type="ECO:0000259" key="10">
    <source>
        <dbReference type="PROSITE" id="PS50112"/>
    </source>
</evidence>
<dbReference type="SMART" id="SM00091">
    <property type="entry name" value="PAS"/>
    <property type="match status" value="1"/>
</dbReference>
<evidence type="ECO:0000256" key="5">
    <source>
        <dbReference type="ARBA" id="ARBA00023015"/>
    </source>
</evidence>
<dbReference type="PANTHER" id="PTHR47876:SF3">
    <property type="entry name" value="PHYTOCHROME 1"/>
    <property type="match status" value="1"/>
</dbReference>
<dbReference type="GeneID" id="115973147"/>
<dbReference type="Gene3D" id="3.30.450.270">
    <property type="match status" value="1"/>
</dbReference>
<reference evidence="11" key="1">
    <citation type="submission" date="2021-01" db="UniProtKB">
        <authorList>
            <consortium name="EnsemblPlants"/>
        </authorList>
    </citation>
    <scope>IDENTIFICATION</scope>
</reference>
<evidence type="ECO:0000256" key="2">
    <source>
        <dbReference type="ARBA" id="ARBA00022543"/>
    </source>
</evidence>
<keyword evidence="4" id="KW-0157">Chromophore</keyword>
<feature type="domain" description="PAS" evidence="10">
    <location>
        <begin position="614"/>
        <end position="685"/>
    </location>
</feature>
<keyword evidence="12" id="KW-1185">Reference proteome</keyword>
<organism evidence="11 12">
    <name type="scientific">Quercus lobata</name>
    <name type="common">Valley oak</name>
    <dbReference type="NCBI Taxonomy" id="97700"/>
    <lineage>
        <taxon>Eukaryota</taxon>
        <taxon>Viridiplantae</taxon>
        <taxon>Streptophyta</taxon>
        <taxon>Embryophyta</taxon>
        <taxon>Tracheophyta</taxon>
        <taxon>Spermatophyta</taxon>
        <taxon>Magnoliopsida</taxon>
        <taxon>eudicotyledons</taxon>
        <taxon>Gunneridae</taxon>
        <taxon>Pentapetalae</taxon>
        <taxon>rosids</taxon>
        <taxon>fabids</taxon>
        <taxon>Fagales</taxon>
        <taxon>Fagaceae</taxon>
        <taxon>Quercus</taxon>
    </lineage>
</organism>